<feature type="transmembrane region" description="Helical" evidence="6">
    <location>
        <begin position="128"/>
        <end position="148"/>
    </location>
</feature>
<comment type="similarity">
    <text evidence="2">Belongs to the EamA transporter family.</text>
</comment>
<comment type="subcellular location">
    <subcellularLocation>
        <location evidence="1">Membrane</location>
        <topology evidence="1">Multi-pass membrane protein</topology>
    </subcellularLocation>
</comment>
<feature type="domain" description="EamA" evidence="7">
    <location>
        <begin position="159"/>
        <end position="292"/>
    </location>
</feature>
<dbReference type="SUPFAM" id="SSF103481">
    <property type="entry name" value="Multidrug resistance efflux transporter EmrE"/>
    <property type="match status" value="2"/>
</dbReference>
<feature type="domain" description="EamA" evidence="7">
    <location>
        <begin position="8"/>
        <end position="143"/>
    </location>
</feature>
<dbReference type="InterPro" id="IPR037185">
    <property type="entry name" value="EmrE-like"/>
</dbReference>
<evidence type="ECO:0000313" key="8">
    <source>
        <dbReference type="EMBL" id="MFD3003410.1"/>
    </source>
</evidence>
<organism evidence="8 9">
    <name type="scientific">Pontibacter toksunensis</name>
    <dbReference type="NCBI Taxonomy" id="1332631"/>
    <lineage>
        <taxon>Bacteria</taxon>
        <taxon>Pseudomonadati</taxon>
        <taxon>Bacteroidota</taxon>
        <taxon>Cytophagia</taxon>
        <taxon>Cytophagales</taxon>
        <taxon>Hymenobacteraceae</taxon>
        <taxon>Pontibacter</taxon>
    </lineage>
</organism>
<keyword evidence="9" id="KW-1185">Reference proteome</keyword>
<dbReference type="Pfam" id="PF00892">
    <property type="entry name" value="EamA"/>
    <property type="match status" value="2"/>
</dbReference>
<keyword evidence="3 6" id="KW-0812">Transmembrane</keyword>
<feature type="transmembrane region" description="Helical" evidence="6">
    <location>
        <begin position="222"/>
        <end position="240"/>
    </location>
</feature>
<dbReference type="Proteomes" id="UP001597641">
    <property type="component" value="Unassembled WGS sequence"/>
</dbReference>
<dbReference type="InterPro" id="IPR050638">
    <property type="entry name" value="AA-Vitamin_Transporters"/>
</dbReference>
<evidence type="ECO:0000256" key="1">
    <source>
        <dbReference type="ARBA" id="ARBA00004141"/>
    </source>
</evidence>
<gene>
    <name evidence="8" type="ORF">ACFS7Z_23820</name>
</gene>
<name>A0ABW6C0W1_9BACT</name>
<evidence type="ECO:0000259" key="7">
    <source>
        <dbReference type="Pfam" id="PF00892"/>
    </source>
</evidence>
<reference evidence="9" key="1">
    <citation type="journal article" date="2019" name="Int. J. Syst. Evol. Microbiol.">
        <title>The Global Catalogue of Microorganisms (GCM) 10K type strain sequencing project: providing services to taxonomists for standard genome sequencing and annotation.</title>
        <authorList>
            <consortium name="The Broad Institute Genomics Platform"/>
            <consortium name="The Broad Institute Genome Sequencing Center for Infectious Disease"/>
            <person name="Wu L."/>
            <person name="Ma J."/>
        </authorList>
    </citation>
    <scope>NUCLEOTIDE SEQUENCE [LARGE SCALE GENOMIC DNA]</scope>
    <source>
        <strain evidence="9">KCTC 23984</strain>
    </source>
</reference>
<comment type="caution">
    <text evidence="8">The sequence shown here is derived from an EMBL/GenBank/DDBJ whole genome shotgun (WGS) entry which is preliminary data.</text>
</comment>
<accession>A0ABW6C0W1</accession>
<dbReference type="InterPro" id="IPR000620">
    <property type="entry name" value="EamA_dom"/>
</dbReference>
<evidence type="ECO:0000256" key="3">
    <source>
        <dbReference type="ARBA" id="ARBA00022692"/>
    </source>
</evidence>
<feature type="transmembrane region" description="Helical" evidence="6">
    <location>
        <begin position="12"/>
        <end position="31"/>
    </location>
</feature>
<feature type="transmembrane region" description="Helical" evidence="6">
    <location>
        <begin position="247"/>
        <end position="269"/>
    </location>
</feature>
<feature type="transmembrane region" description="Helical" evidence="6">
    <location>
        <begin position="74"/>
        <end position="92"/>
    </location>
</feature>
<dbReference type="PANTHER" id="PTHR32322:SF2">
    <property type="entry name" value="EAMA DOMAIN-CONTAINING PROTEIN"/>
    <property type="match status" value="1"/>
</dbReference>
<sequence>MKETIMFRGIVLVFLGACSFGILSTFVKLAYKEGFTLGDVTGAQVFFGLVVLWTLVLLRKLFSSKSSSTTFREKLKLVVMGTSTGLVSIFYYKSVQTVPASIAILLLMQFTWMSLLLEAIHKRQLPSLVQLGTVALILIGTAMAGRLFSGDLPDFDLAGMGYGLLAAFCYSIFLMINGAVGNHLHPATKSALILTGACVLIFIIFPPVFLTNGALTSGLFKWGLVLALFGTVIPPLFYSYGLPETGLGLGAILSAAELPVAVLMSNIILKEEVWAVQWLGVALILAAIVLSNINSLRQKRSKAVTLA</sequence>
<feature type="transmembrane region" description="Helical" evidence="6">
    <location>
        <begin position="98"/>
        <end position="116"/>
    </location>
</feature>
<keyword evidence="4 6" id="KW-1133">Transmembrane helix</keyword>
<evidence type="ECO:0000256" key="5">
    <source>
        <dbReference type="ARBA" id="ARBA00023136"/>
    </source>
</evidence>
<evidence type="ECO:0000256" key="2">
    <source>
        <dbReference type="ARBA" id="ARBA00007362"/>
    </source>
</evidence>
<keyword evidence="5 6" id="KW-0472">Membrane</keyword>
<evidence type="ECO:0000256" key="4">
    <source>
        <dbReference type="ARBA" id="ARBA00022989"/>
    </source>
</evidence>
<feature type="transmembrane region" description="Helical" evidence="6">
    <location>
        <begin position="160"/>
        <end position="180"/>
    </location>
</feature>
<feature type="transmembrane region" description="Helical" evidence="6">
    <location>
        <begin position="275"/>
        <end position="293"/>
    </location>
</feature>
<protein>
    <submittedName>
        <fullName evidence="8">DMT family transporter</fullName>
    </submittedName>
</protein>
<dbReference type="PANTHER" id="PTHR32322">
    <property type="entry name" value="INNER MEMBRANE TRANSPORTER"/>
    <property type="match status" value="1"/>
</dbReference>
<feature type="transmembrane region" description="Helical" evidence="6">
    <location>
        <begin position="192"/>
        <end position="210"/>
    </location>
</feature>
<evidence type="ECO:0000313" key="9">
    <source>
        <dbReference type="Proteomes" id="UP001597641"/>
    </source>
</evidence>
<evidence type="ECO:0000256" key="6">
    <source>
        <dbReference type="SAM" id="Phobius"/>
    </source>
</evidence>
<dbReference type="EMBL" id="JBHUOX010000029">
    <property type="protein sequence ID" value="MFD3003410.1"/>
    <property type="molecule type" value="Genomic_DNA"/>
</dbReference>
<feature type="transmembrane region" description="Helical" evidence="6">
    <location>
        <begin position="43"/>
        <end position="62"/>
    </location>
</feature>
<proteinExistence type="inferred from homology"/>